<dbReference type="SMART" id="SM00857">
    <property type="entry name" value="Resolvase"/>
    <property type="match status" value="1"/>
</dbReference>
<protein>
    <submittedName>
        <fullName evidence="4">Uncharacterized protein</fullName>
    </submittedName>
</protein>
<dbReference type="PANTHER" id="PTHR30461">
    <property type="entry name" value="DNA-INVERTASE FROM LAMBDOID PROPHAGE"/>
    <property type="match status" value="1"/>
</dbReference>
<dbReference type="InterPro" id="IPR050639">
    <property type="entry name" value="SSR_resolvase"/>
</dbReference>
<feature type="domain" description="Resolvase/invertase-type recombinase catalytic" evidence="3">
    <location>
        <begin position="8"/>
        <end position="141"/>
    </location>
</feature>
<dbReference type="Pfam" id="PF00239">
    <property type="entry name" value="Resolvase"/>
    <property type="match status" value="1"/>
</dbReference>
<dbReference type="InterPro" id="IPR036162">
    <property type="entry name" value="Resolvase-like_N_sf"/>
</dbReference>
<dbReference type="CDD" id="cd00569">
    <property type="entry name" value="HTH_Hin_like"/>
    <property type="match status" value="1"/>
</dbReference>
<dbReference type="SUPFAM" id="SSF46689">
    <property type="entry name" value="Homeodomain-like"/>
    <property type="match status" value="1"/>
</dbReference>
<dbReference type="STRING" id="1423730.FC75_GL000613"/>
<dbReference type="Gene3D" id="1.10.10.60">
    <property type="entry name" value="Homeodomain-like"/>
    <property type="match status" value="1"/>
</dbReference>
<dbReference type="Gene3D" id="3.40.50.1390">
    <property type="entry name" value="Resolvase, N-terminal catalytic domain"/>
    <property type="match status" value="1"/>
</dbReference>
<feature type="domain" description="HTH cro/C1-type" evidence="2">
    <location>
        <begin position="160"/>
        <end position="187"/>
    </location>
</feature>
<name>A0A0R2FAF1_9LACO</name>
<evidence type="ECO:0000313" key="4">
    <source>
        <dbReference type="EMBL" id="KRN25343.1"/>
    </source>
</evidence>
<dbReference type="InterPro" id="IPR009057">
    <property type="entry name" value="Homeodomain-like_sf"/>
</dbReference>
<dbReference type="PANTHER" id="PTHR30461:SF26">
    <property type="entry name" value="RESOLVASE HOMOLOG YNEB"/>
    <property type="match status" value="1"/>
</dbReference>
<dbReference type="Pfam" id="PF13384">
    <property type="entry name" value="HTH_23"/>
    <property type="match status" value="1"/>
</dbReference>
<comment type="caution">
    <text evidence="4">The sequence shown here is derived from an EMBL/GenBank/DDBJ whole genome shotgun (WGS) entry which is preliminary data.</text>
</comment>
<dbReference type="GO" id="GO:0000150">
    <property type="term" value="F:DNA strand exchange activity"/>
    <property type="evidence" value="ECO:0007669"/>
    <property type="project" value="InterPro"/>
</dbReference>
<evidence type="ECO:0000256" key="1">
    <source>
        <dbReference type="ARBA" id="ARBA00009913"/>
    </source>
</evidence>
<dbReference type="SUPFAM" id="SSF53041">
    <property type="entry name" value="Resolvase-like"/>
    <property type="match status" value="1"/>
</dbReference>
<dbReference type="CDD" id="cd03768">
    <property type="entry name" value="SR_ResInv"/>
    <property type="match status" value="1"/>
</dbReference>
<comment type="similarity">
    <text evidence="1">Belongs to the site-specific recombinase resolvase family.</text>
</comment>
<dbReference type="InterPro" id="IPR006119">
    <property type="entry name" value="Resolv_N"/>
</dbReference>
<dbReference type="EMBL" id="AYZJ01000013">
    <property type="protein sequence ID" value="KRN25343.1"/>
    <property type="molecule type" value="Genomic_DNA"/>
</dbReference>
<proteinExistence type="inferred from homology"/>
<dbReference type="InterPro" id="IPR001387">
    <property type="entry name" value="Cro/C1-type_HTH"/>
</dbReference>
<dbReference type="GO" id="GO:0003677">
    <property type="term" value="F:DNA binding"/>
    <property type="evidence" value="ECO:0007669"/>
    <property type="project" value="InterPro"/>
</dbReference>
<dbReference type="PATRIC" id="fig|1423730.4.peg.639"/>
<sequence length="276" mass="30068">MAEEVAGMNYGYARVTSAAETVGAQVAQLKKYGVGQVFKEKYTNKRVNRHRLNSLLNQVRQGDTITVTRLSRLTASPSEALNLIKTLREKGVALNVLNLGVIDDTIVGRLTVRILAAVVEMENSGIVERTQAGKNFAKAHNPDYREGRKPALTPEQTRKMLQLIDEAGKSQAEVAKLLGVSQSTISRTYRTEKLKIQAYAEDGDISAASAYDRLGEGGRAIVAQAQADGSWPIEDPIYDQKPAGVDDVADDELPGFSAQIKKSLGDLIKENNTQPK</sequence>
<dbReference type="PROSITE" id="PS51736">
    <property type="entry name" value="RECOMBINASES_3"/>
    <property type="match status" value="1"/>
</dbReference>
<evidence type="ECO:0000259" key="2">
    <source>
        <dbReference type="PROSITE" id="PS50943"/>
    </source>
</evidence>
<evidence type="ECO:0000259" key="3">
    <source>
        <dbReference type="PROSITE" id="PS51736"/>
    </source>
</evidence>
<evidence type="ECO:0000313" key="5">
    <source>
        <dbReference type="Proteomes" id="UP000050865"/>
    </source>
</evidence>
<organism evidence="4 5">
    <name type="scientific">Lacticaseibacillus camelliae DSM 22697 = JCM 13995</name>
    <dbReference type="NCBI Taxonomy" id="1423730"/>
    <lineage>
        <taxon>Bacteria</taxon>
        <taxon>Bacillati</taxon>
        <taxon>Bacillota</taxon>
        <taxon>Bacilli</taxon>
        <taxon>Lactobacillales</taxon>
        <taxon>Lactobacillaceae</taxon>
        <taxon>Lacticaseibacillus</taxon>
    </lineage>
</organism>
<keyword evidence="5" id="KW-1185">Reference proteome</keyword>
<reference evidence="4 5" key="1">
    <citation type="journal article" date="2015" name="Genome Announc.">
        <title>Expanding the biotechnology potential of lactobacilli through comparative genomics of 213 strains and associated genera.</title>
        <authorList>
            <person name="Sun Z."/>
            <person name="Harris H.M."/>
            <person name="McCann A."/>
            <person name="Guo C."/>
            <person name="Argimon S."/>
            <person name="Zhang W."/>
            <person name="Yang X."/>
            <person name="Jeffery I.B."/>
            <person name="Cooney J.C."/>
            <person name="Kagawa T.F."/>
            <person name="Liu W."/>
            <person name="Song Y."/>
            <person name="Salvetti E."/>
            <person name="Wrobel A."/>
            <person name="Rasinkangas P."/>
            <person name="Parkhill J."/>
            <person name="Rea M.C."/>
            <person name="O'Sullivan O."/>
            <person name="Ritari J."/>
            <person name="Douillard F.P."/>
            <person name="Paul Ross R."/>
            <person name="Yang R."/>
            <person name="Briner A.E."/>
            <person name="Felis G.E."/>
            <person name="de Vos W.M."/>
            <person name="Barrangou R."/>
            <person name="Klaenhammer T.R."/>
            <person name="Caufield P.W."/>
            <person name="Cui Y."/>
            <person name="Zhang H."/>
            <person name="O'Toole P.W."/>
        </authorList>
    </citation>
    <scope>NUCLEOTIDE SEQUENCE [LARGE SCALE GENOMIC DNA]</scope>
    <source>
        <strain evidence="4 5">DSM 22697</strain>
    </source>
</reference>
<accession>A0A0R2FAF1</accession>
<gene>
    <name evidence="4" type="ORF">FC75_GL000613</name>
</gene>
<dbReference type="Proteomes" id="UP000050865">
    <property type="component" value="Unassembled WGS sequence"/>
</dbReference>
<dbReference type="AlphaFoldDB" id="A0A0R2FAF1"/>
<dbReference type="PROSITE" id="PS50943">
    <property type="entry name" value="HTH_CROC1"/>
    <property type="match status" value="1"/>
</dbReference>